<feature type="domain" description="NADP-dependent oxidoreductase" evidence="1">
    <location>
        <begin position="16"/>
        <end position="318"/>
    </location>
</feature>
<dbReference type="Pfam" id="PF00248">
    <property type="entry name" value="Aldo_ket_red"/>
    <property type="match status" value="1"/>
</dbReference>
<dbReference type="PANTHER" id="PTHR43364:SF6">
    <property type="entry name" value="OXIDOREDUCTASE-RELATED"/>
    <property type="match status" value="1"/>
</dbReference>
<comment type="caution">
    <text evidence="2">The sequence shown here is derived from an EMBL/GenBank/DDBJ whole genome shotgun (WGS) entry which is preliminary data.</text>
</comment>
<dbReference type="Gene3D" id="3.20.20.100">
    <property type="entry name" value="NADP-dependent oxidoreductase domain"/>
    <property type="match status" value="1"/>
</dbReference>
<dbReference type="GO" id="GO:0005829">
    <property type="term" value="C:cytosol"/>
    <property type="evidence" value="ECO:0007669"/>
    <property type="project" value="TreeGrafter"/>
</dbReference>
<dbReference type="InterPro" id="IPR023210">
    <property type="entry name" value="NADP_OxRdtase_dom"/>
</dbReference>
<dbReference type="RefSeq" id="WP_111269816.1">
    <property type="nucleotide sequence ID" value="NZ_QKWW01000023.1"/>
</dbReference>
<evidence type="ECO:0000313" key="2">
    <source>
        <dbReference type="EMBL" id="PZT56128.1"/>
    </source>
</evidence>
<dbReference type="EMBL" id="QKWW01000023">
    <property type="protein sequence ID" value="PZT56128.1"/>
    <property type="molecule type" value="Genomic_DNA"/>
</dbReference>
<accession>A0A2W6NLT9</accession>
<dbReference type="SUPFAM" id="SSF51430">
    <property type="entry name" value="NAD(P)-linked oxidoreductase"/>
    <property type="match status" value="1"/>
</dbReference>
<protein>
    <submittedName>
        <fullName evidence="2">Aldo/keto reductase</fullName>
    </submittedName>
</protein>
<dbReference type="PANTHER" id="PTHR43364">
    <property type="entry name" value="NADH-SPECIFIC METHYLGLYOXAL REDUCTASE-RELATED"/>
    <property type="match status" value="1"/>
</dbReference>
<organism evidence="2 3">
    <name type="scientific">Paenibacillus silvae</name>
    <dbReference type="NCBI Taxonomy" id="1325358"/>
    <lineage>
        <taxon>Bacteria</taxon>
        <taxon>Bacillati</taxon>
        <taxon>Bacillota</taxon>
        <taxon>Bacilli</taxon>
        <taxon>Bacillales</taxon>
        <taxon>Paenibacillaceae</taxon>
        <taxon>Paenibacillus</taxon>
    </lineage>
</organism>
<dbReference type="Proteomes" id="UP000249204">
    <property type="component" value="Unassembled WGS sequence"/>
</dbReference>
<evidence type="ECO:0000259" key="1">
    <source>
        <dbReference type="Pfam" id="PF00248"/>
    </source>
</evidence>
<reference evidence="2 3" key="1">
    <citation type="submission" date="2018-06" db="EMBL/GenBank/DDBJ databases">
        <title>Isolation of heavy metals resistant Paenibacillus silvae NC2 from Gold-Copper mine in ZiJin, China.</title>
        <authorList>
            <person name="Xu J."/>
            <person name="Mazhar H.S."/>
            <person name="Rensing C."/>
        </authorList>
    </citation>
    <scope>NUCLEOTIDE SEQUENCE [LARGE SCALE GENOMIC DNA]</scope>
    <source>
        <strain evidence="2 3">NC2</strain>
    </source>
</reference>
<gene>
    <name evidence="2" type="ORF">DN757_08390</name>
</gene>
<evidence type="ECO:0000313" key="3">
    <source>
        <dbReference type="Proteomes" id="UP000249204"/>
    </source>
</evidence>
<sequence>MRQLSLGKSGPQVSALCLGCLNFGTKTDKSLSYQLLDQYVEAGGNFLDTSNNYAFWNGAGVGGQSETLLGEWMKEKNNRSRIFLATKVGANPTIPGGGFPAKEGLSKKAIHKAVDESLKRLQTDYIDLYYAHIDDMDVPLEETLEAFNQLVQSGKVRAIGCSNHYTWRLEEARSISQSHGFAPYQCIQQRYSYLRPRPGADFDVQISVSEEMLKYIETHEEIALLAYSPLLSGAYSRQDRPIPVQYTGPDAEARIAVLQEISKETGATHNQVVLAWMLNNSPVTLPVIAASSTEQLQENLQALDVTLTQEQIKRLNEATY</sequence>
<dbReference type="InterPro" id="IPR050523">
    <property type="entry name" value="AKR_Detox_Biosynth"/>
</dbReference>
<dbReference type="CDD" id="cd19752">
    <property type="entry name" value="AKR_unchar"/>
    <property type="match status" value="1"/>
</dbReference>
<proteinExistence type="predicted"/>
<dbReference type="InterPro" id="IPR036812">
    <property type="entry name" value="NAD(P)_OxRdtase_dom_sf"/>
</dbReference>
<name>A0A2W6NLT9_9BACL</name>
<dbReference type="AlphaFoldDB" id="A0A2W6NLT9"/>